<organism evidence="2 3">
    <name type="scientific">Daucus carota subsp. sativus</name>
    <name type="common">Carrot</name>
    <dbReference type="NCBI Taxonomy" id="79200"/>
    <lineage>
        <taxon>Eukaryota</taxon>
        <taxon>Viridiplantae</taxon>
        <taxon>Streptophyta</taxon>
        <taxon>Embryophyta</taxon>
        <taxon>Tracheophyta</taxon>
        <taxon>Spermatophyta</taxon>
        <taxon>Magnoliopsida</taxon>
        <taxon>eudicotyledons</taxon>
        <taxon>Gunneridae</taxon>
        <taxon>Pentapetalae</taxon>
        <taxon>asterids</taxon>
        <taxon>campanulids</taxon>
        <taxon>Apiales</taxon>
        <taxon>Apiaceae</taxon>
        <taxon>Apioideae</taxon>
        <taxon>Scandiceae</taxon>
        <taxon>Daucinae</taxon>
        <taxon>Daucus</taxon>
        <taxon>Daucus sect. Daucus</taxon>
    </lineage>
</organism>
<dbReference type="EMBL" id="CP093348">
    <property type="protein sequence ID" value="WOH05094.1"/>
    <property type="molecule type" value="Genomic_DNA"/>
</dbReference>
<dbReference type="PANTHER" id="PTHR35476">
    <property type="entry name" value="MUCIN-LIKE PROTEIN"/>
    <property type="match status" value="1"/>
</dbReference>
<dbReference type="PANTHER" id="PTHR35476:SF2">
    <property type="entry name" value="MUCIN-LIKE PROTEIN"/>
    <property type="match status" value="1"/>
</dbReference>
<dbReference type="Gramene" id="KZM90929">
    <property type="protein sequence ID" value="KZM90929"/>
    <property type="gene ID" value="DCAR_021706"/>
</dbReference>
<proteinExistence type="predicted"/>
<evidence type="ECO:0000313" key="2">
    <source>
        <dbReference type="EMBL" id="WOH05094.1"/>
    </source>
</evidence>
<dbReference type="AlphaFoldDB" id="A0A161YDU5"/>
<reference evidence="2" key="2">
    <citation type="submission" date="2022-03" db="EMBL/GenBank/DDBJ databases">
        <title>Draft title - Genomic analysis of global carrot germplasm unveils the trajectory of domestication and the origin of high carotenoid orange carrot.</title>
        <authorList>
            <person name="Iorizzo M."/>
            <person name="Ellison S."/>
            <person name="Senalik D."/>
            <person name="Macko-Podgorni A."/>
            <person name="Grzebelus D."/>
            <person name="Bostan H."/>
            <person name="Rolling W."/>
            <person name="Curaba J."/>
            <person name="Simon P."/>
        </authorList>
    </citation>
    <scope>NUCLEOTIDE SEQUENCE</scope>
    <source>
        <tissue evidence="2">Leaf</tissue>
    </source>
</reference>
<name>A0A161YDU5_DAUCS</name>
<dbReference type="InterPro" id="IPR052851">
    <property type="entry name" value="GCD1_mitochondrial"/>
</dbReference>
<dbReference type="KEGG" id="dcr:108225051"/>
<sequence length="305" mass="34749">MYSVRSLSSLFIRKVYANNIRPFSTTAKRGGGEEEWNDTWESAWLPEDLSAKNRAPWETDVNFSIDSNDTSNSSSVMLSPEVDAETKAFVEDMTDNWDQRRRSPKSQQKQKEFESSNSLYSLENVKKDYRLKKQRIHAALWAKEIDKQEEAKLGDSMGGTGGDDIEKLLDSCSEIFDFANTDLSNSKTPGLNDIKSNPDGWETTSKAQDGNIWEMSQREEDILLQEFERRIAFSKFQIASFIKTHIFSRRRPIDGWKYMIEELGPNAKKGRGSVSRLPSLSDPSTQPFKEEKAPISAAIPSHRGR</sequence>
<reference evidence="2" key="1">
    <citation type="journal article" date="2016" name="Nat. Genet.">
        <title>A high-quality carrot genome assembly provides new insights into carotenoid accumulation and asterid genome evolution.</title>
        <authorList>
            <person name="Iorizzo M."/>
            <person name="Ellison S."/>
            <person name="Senalik D."/>
            <person name="Zeng P."/>
            <person name="Satapoomin P."/>
            <person name="Huang J."/>
            <person name="Bowman M."/>
            <person name="Iovene M."/>
            <person name="Sanseverino W."/>
            <person name="Cavagnaro P."/>
            <person name="Yildiz M."/>
            <person name="Macko-Podgorni A."/>
            <person name="Moranska E."/>
            <person name="Grzebelus E."/>
            <person name="Grzebelus D."/>
            <person name="Ashrafi H."/>
            <person name="Zheng Z."/>
            <person name="Cheng S."/>
            <person name="Spooner D."/>
            <person name="Van Deynze A."/>
            <person name="Simon P."/>
        </authorList>
    </citation>
    <scope>NUCLEOTIDE SEQUENCE</scope>
    <source>
        <tissue evidence="2">Leaf</tissue>
    </source>
</reference>
<evidence type="ECO:0000256" key="1">
    <source>
        <dbReference type="SAM" id="MobiDB-lite"/>
    </source>
</evidence>
<dbReference type="Proteomes" id="UP000077755">
    <property type="component" value="Chromosome 6"/>
</dbReference>
<evidence type="ECO:0000313" key="3">
    <source>
        <dbReference type="Proteomes" id="UP000077755"/>
    </source>
</evidence>
<dbReference type="OMA" id="AKNRAPW"/>
<accession>A0A161YDU5</accession>
<dbReference type="OrthoDB" id="547043at2759"/>
<protein>
    <submittedName>
        <fullName evidence="2">Uncharacterized protein</fullName>
    </submittedName>
</protein>
<keyword evidence="3" id="KW-1185">Reference proteome</keyword>
<feature type="region of interest" description="Disordered" evidence="1">
    <location>
        <begin position="94"/>
        <end position="115"/>
    </location>
</feature>
<gene>
    <name evidence="2" type="ORF">DCAR_0624507</name>
</gene>
<feature type="compositionally biased region" description="Polar residues" evidence="1">
    <location>
        <begin position="276"/>
        <end position="287"/>
    </location>
</feature>
<feature type="region of interest" description="Disordered" evidence="1">
    <location>
        <begin position="266"/>
        <end position="305"/>
    </location>
</feature>